<feature type="chain" id="PRO_5011718857" description="Osmotically inducible lipoprotein OsmB" evidence="1">
    <location>
        <begin position="18"/>
        <end position="59"/>
    </location>
</feature>
<dbReference type="RefSeq" id="WP_090756533.1">
    <property type="nucleotide sequence ID" value="NZ_FNGE01000011.1"/>
</dbReference>
<dbReference type="Proteomes" id="UP000199555">
    <property type="component" value="Unassembled WGS sequence"/>
</dbReference>
<reference evidence="3" key="1">
    <citation type="submission" date="2016-10" db="EMBL/GenBank/DDBJ databases">
        <authorList>
            <person name="Varghese N."/>
            <person name="Submissions S."/>
        </authorList>
    </citation>
    <scope>NUCLEOTIDE SEQUENCE [LARGE SCALE GENOMIC DNA]</scope>
    <source>
        <strain evidence="3">CGMCC 1.7655</strain>
    </source>
</reference>
<accession>A0A1G9KCS4</accession>
<dbReference type="AlphaFoldDB" id="A0A1G9KCS4"/>
<dbReference type="PROSITE" id="PS51257">
    <property type="entry name" value="PROKAR_LIPOPROTEIN"/>
    <property type="match status" value="1"/>
</dbReference>
<gene>
    <name evidence="2" type="ORF">SAMN04487971_11191</name>
</gene>
<evidence type="ECO:0000256" key="1">
    <source>
        <dbReference type="SAM" id="SignalP"/>
    </source>
</evidence>
<keyword evidence="1" id="KW-0732">Signal</keyword>
<dbReference type="STRING" id="525640.SAMN04487971_11191"/>
<name>A0A1G9KCS4_9RHOB</name>
<dbReference type="EMBL" id="FNGE01000011">
    <property type="protein sequence ID" value="SDL47690.1"/>
    <property type="molecule type" value="Genomic_DNA"/>
</dbReference>
<keyword evidence="3" id="KW-1185">Reference proteome</keyword>
<sequence length="59" mass="5309">MKKTAAILICGLTLAVAGCGDNMTERAATGAGAGAVVGGPVGAAAGAVLGGTGAVQVNP</sequence>
<evidence type="ECO:0008006" key="4">
    <source>
        <dbReference type="Google" id="ProtNLM"/>
    </source>
</evidence>
<feature type="signal peptide" evidence="1">
    <location>
        <begin position="1"/>
        <end position="17"/>
    </location>
</feature>
<evidence type="ECO:0000313" key="2">
    <source>
        <dbReference type="EMBL" id="SDL47690.1"/>
    </source>
</evidence>
<protein>
    <recommendedName>
        <fullName evidence="4">Osmotically inducible lipoprotein OsmB</fullName>
    </recommendedName>
</protein>
<proteinExistence type="predicted"/>
<evidence type="ECO:0000313" key="3">
    <source>
        <dbReference type="Proteomes" id="UP000199555"/>
    </source>
</evidence>
<organism evidence="2 3">
    <name type="scientific">Paracoccus chinensis</name>
    <dbReference type="NCBI Taxonomy" id="525640"/>
    <lineage>
        <taxon>Bacteria</taxon>
        <taxon>Pseudomonadati</taxon>
        <taxon>Pseudomonadota</taxon>
        <taxon>Alphaproteobacteria</taxon>
        <taxon>Rhodobacterales</taxon>
        <taxon>Paracoccaceae</taxon>
        <taxon>Paracoccus</taxon>
    </lineage>
</organism>